<comment type="caution">
    <text evidence="8">The sequence shown here is derived from an EMBL/GenBank/DDBJ whole genome shotgun (WGS) entry which is preliminary data.</text>
</comment>
<keyword evidence="9" id="KW-1185">Reference proteome</keyword>
<feature type="compositionally biased region" description="Low complexity" evidence="5">
    <location>
        <begin position="446"/>
        <end position="462"/>
    </location>
</feature>
<dbReference type="InterPro" id="IPR002913">
    <property type="entry name" value="START_lipid-bd_dom"/>
</dbReference>
<evidence type="ECO:0000256" key="4">
    <source>
        <dbReference type="PROSITE-ProRule" id="PRU00091"/>
    </source>
</evidence>
<dbReference type="Gene3D" id="3.30.40.10">
    <property type="entry name" value="Zinc/RING finger domain, C3HC4 (zinc finger)"/>
    <property type="match status" value="1"/>
</dbReference>
<dbReference type="Gene3D" id="3.30.530.20">
    <property type="match status" value="1"/>
</dbReference>
<dbReference type="SUPFAM" id="SSF55961">
    <property type="entry name" value="Bet v1-like"/>
    <property type="match status" value="1"/>
</dbReference>
<gene>
    <name evidence="8" type="ORF">Ae201684_001996</name>
</gene>
<keyword evidence="2 4" id="KW-0863">Zinc-finger</keyword>
<dbReference type="InterPro" id="IPR013083">
    <property type="entry name" value="Znf_RING/FYVE/PHD"/>
</dbReference>
<dbReference type="InterPro" id="IPR000306">
    <property type="entry name" value="Znf_FYVE"/>
</dbReference>
<dbReference type="Proteomes" id="UP000481153">
    <property type="component" value="Unassembled WGS sequence"/>
</dbReference>
<dbReference type="SMART" id="SM00064">
    <property type="entry name" value="FYVE"/>
    <property type="match status" value="1"/>
</dbReference>
<keyword evidence="1" id="KW-0479">Metal-binding</keyword>
<name>A0A6G0XRW7_9STRA</name>
<accession>A0A6G0XRW7</accession>
<feature type="compositionally biased region" description="Pro residues" evidence="5">
    <location>
        <begin position="527"/>
        <end position="536"/>
    </location>
</feature>
<evidence type="ECO:0000256" key="3">
    <source>
        <dbReference type="ARBA" id="ARBA00022833"/>
    </source>
</evidence>
<dbReference type="InterPro" id="IPR017455">
    <property type="entry name" value="Znf_FYVE-rel"/>
</dbReference>
<dbReference type="SUPFAM" id="SSF57903">
    <property type="entry name" value="FYVE/PHD zinc finger"/>
    <property type="match status" value="1"/>
</dbReference>
<evidence type="ECO:0000256" key="5">
    <source>
        <dbReference type="SAM" id="MobiDB-lite"/>
    </source>
</evidence>
<dbReference type="GO" id="GO:0008289">
    <property type="term" value="F:lipid binding"/>
    <property type="evidence" value="ECO:0007669"/>
    <property type="project" value="InterPro"/>
</dbReference>
<feature type="domain" description="FYVE-type" evidence="6">
    <location>
        <begin position="278"/>
        <end position="338"/>
    </location>
</feature>
<evidence type="ECO:0000313" key="9">
    <source>
        <dbReference type="Proteomes" id="UP000481153"/>
    </source>
</evidence>
<dbReference type="PROSITE" id="PS50848">
    <property type="entry name" value="START"/>
    <property type="match status" value="1"/>
</dbReference>
<dbReference type="CDD" id="cd00065">
    <property type="entry name" value="FYVE_like_SF"/>
    <property type="match status" value="1"/>
</dbReference>
<dbReference type="VEuPathDB" id="FungiDB:AeMF1_011761"/>
<feature type="compositionally biased region" description="Polar residues" evidence="5">
    <location>
        <begin position="479"/>
        <end position="489"/>
    </location>
</feature>
<reference evidence="8 9" key="1">
    <citation type="submission" date="2019-07" db="EMBL/GenBank/DDBJ databases">
        <title>Genomics analysis of Aphanomyces spp. identifies a new class of oomycete effector associated with host adaptation.</title>
        <authorList>
            <person name="Gaulin E."/>
        </authorList>
    </citation>
    <scope>NUCLEOTIDE SEQUENCE [LARGE SCALE GENOMIC DNA]</scope>
    <source>
        <strain evidence="8 9">ATCC 201684</strain>
    </source>
</reference>
<feature type="domain" description="START" evidence="7">
    <location>
        <begin position="19"/>
        <end position="264"/>
    </location>
</feature>
<evidence type="ECO:0000259" key="6">
    <source>
        <dbReference type="PROSITE" id="PS50178"/>
    </source>
</evidence>
<proteinExistence type="predicted"/>
<keyword evidence="3" id="KW-0862">Zinc</keyword>
<evidence type="ECO:0008006" key="10">
    <source>
        <dbReference type="Google" id="ProtNLM"/>
    </source>
</evidence>
<evidence type="ECO:0000256" key="2">
    <source>
        <dbReference type="ARBA" id="ARBA00022771"/>
    </source>
</evidence>
<dbReference type="PANTHER" id="PTHR13510:SF44">
    <property type="entry name" value="RABENOSYN-5"/>
    <property type="match status" value="1"/>
</dbReference>
<feature type="region of interest" description="Disordered" evidence="5">
    <location>
        <begin position="434"/>
        <end position="542"/>
    </location>
</feature>
<organism evidence="8 9">
    <name type="scientific">Aphanomyces euteiches</name>
    <dbReference type="NCBI Taxonomy" id="100861"/>
    <lineage>
        <taxon>Eukaryota</taxon>
        <taxon>Sar</taxon>
        <taxon>Stramenopiles</taxon>
        <taxon>Oomycota</taxon>
        <taxon>Saprolegniomycetes</taxon>
        <taxon>Saprolegniales</taxon>
        <taxon>Verrucalvaceae</taxon>
        <taxon>Aphanomyces</taxon>
    </lineage>
</organism>
<evidence type="ECO:0000259" key="7">
    <source>
        <dbReference type="PROSITE" id="PS50848"/>
    </source>
</evidence>
<dbReference type="PANTHER" id="PTHR13510">
    <property type="entry name" value="FYVE-FINGER-CONTAINING RAB5 EFFECTOR PROTEIN RABENOSYN-5-RELATED"/>
    <property type="match status" value="1"/>
</dbReference>
<dbReference type="AlphaFoldDB" id="A0A6G0XRW7"/>
<protein>
    <recommendedName>
        <fullName evidence="10">FYVE-type domain-containing protein</fullName>
    </recommendedName>
</protein>
<evidence type="ECO:0000256" key="1">
    <source>
        <dbReference type="ARBA" id="ARBA00022723"/>
    </source>
</evidence>
<sequence length="615" mass="67594">MTTGALPLPKGYFDMSRITEAERTQYAEYADSAIRKVFALSDFHKNSWVPVTEKKGVSIFRNFTNAPKPRTNGATQQSKSNIAEVGCKSTIQASLDDICRAFSAHDDGLFRRLMKKLNPRVLDAAVLQSIVPRTPTSPYRYVGIKWFAVKSASMIVTNRDYCCLEVMDRIVDTNGNDMFVRVLSSIDIPECPSLENSHGLVRGKILAGYIYRMDTVEVKMVRMHHVSRSDPNGYCPSQLSYKIAEKDVVTSMVQLKRIIEKLQMTACSLVEKTQWVPSSSRVSCVVCGRSFNLFRHRHHCRACGEVICGKCSLYRAVEVPGTNIKKVRVCTLCNMGINKGGDVDLSQEMSLASVNSSATQAYNEFDLYNANGPNTPSAYSTASNGSNISNASYRSTNTEYQRHIQAAGGPVPAAVAMARTSSWGRTMSQELLHSGRQKPVDLSYLPKTPTTPRSGTTTPRQTNSVFTPHTQEKLDLSYLPQTPKTPRSVPTTPNRQGGGGGGLVYPTPPTTPNHHPQQSIFSAPSPRHAPPPPVNRPKPTTYFGEGSLNFGVHSTTLGRDTTNSAPRAATAPVPEPKTMEDLLRKSYSGVAVDYVYNMLADRNTTTMAQNQTQAT</sequence>
<dbReference type="PROSITE" id="PS50178">
    <property type="entry name" value="ZF_FYVE"/>
    <property type="match status" value="1"/>
</dbReference>
<evidence type="ECO:0000313" key="8">
    <source>
        <dbReference type="EMBL" id="KAF0743204.1"/>
    </source>
</evidence>
<dbReference type="EMBL" id="VJMJ01000020">
    <property type="protein sequence ID" value="KAF0743204.1"/>
    <property type="molecule type" value="Genomic_DNA"/>
</dbReference>
<dbReference type="InterPro" id="IPR023393">
    <property type="entry name" value="START-like_dom_sf"/>
</dbReference>
<dbReference type="InterPro" id="IPR011011">
    <property type="entry name" value="Znf_FYVE_PHD"/>
</dbReference>
<dbReference type="GO" id="GO:0008270">
    <property type="term" value="F:zinc ion binding"/>
    <property type="evidence" value="ECO:0007669"/>
    <property type="project" value="UniProtKB-KW"/>
</dbReference>
<dbReference type="InterPro" id="IPR052727">
    <property type="entry name" value="Rab4/Rab5_effector"/>
</dbReference>
<dbReference type="Pfam" id="PF01363">
    <property type="entry name" value="FYVE"/>
    <property type="match status" value="1"/>
</dbReference>